<feature type="transmembrane region" description="Helical" evidence="6">
    <location>
        <begin position="64"/>
        <end position="84"/>
    </location>
</feature>
<keyword evidence="5 6" id="KW-0472">Membrane</keyword>
<protein>
    <recommendedName>
        <fullName evidence="11">Lipopolysaccharide export system permease protein LptF</fullName>
    </recommendedName>
</protein>
<evidence type="ECO:0000313" key="9">
    <source>
        <dbReference type="Proteomes" id="UP000322084"/>
    </source>
</evidence>
<feature type="transmembrane region" description="Helical" evidence="6">
    <location>
        <begin position="312"/>
        <end position="333"/>
    </location>
</feature>
<keyword evidence="2" id="KW-1003">Cell membrane</keyword>
<accession>A0A5A7MQV6</accession>
<name>A0A5A7MQV6_9PROT</name>
<comment type="subcellular location">
    <subcellularLocation>
        <location evidence="1">Cell membrane</location>
        <topology evidence="1">Multi-pass membrane protein</topology>
    </subcellularLocation>
</comment>
<evidence type="ECO:0008006" key="11">
    <source>
        <dbReference type="Google" id="ProtNLM"/>
    </source>
</evidence>
<dbReference type="EMBL" id="BKCL01000006">
    <property type="protein sequence ID" value="GEQ98432.1"/>
    <property type="molecule type" value="Genomic_DNA"/>
</dbReference>
<evidence type="ECO:0000256" key="5">
    <source>
        <dbReference type="ARBA" id="ARBA00023136"/>
    </source>
</evidence>
<proteinExistence type="predicted"/>
<dbReference type="InterPro" id="IPR005495">
    <property type="entry name" value="LptG/LptF_permease"/>
</dbReference>
<organism evidence="7 9">
    <name type="scientific">Iodidimonas gelatinilytica</name>
    <dbReference type="NCBI Taxonomy" id="1236966"/>
    <lineage>
        <taxon>Bacteria</taxon>
        <taxon>Pseudomonadati</taxon>
        <taxon>Pseudomonadota</taxon>
        <taxon>Alphaproteobacteria</taxon>
        <taxon>Iodidimonadales</taxon>
        <taxon>Iodidimonadaceae</taxon>
        <taxon>Iodidimonas</taxon>
    </lineage>
</organism>
<dbReference type="RefSeq" id="WP_150000734.1">
    <property type="nucleotide sequence ID" value="NZ_BKCL01000006.1"/>
</dbReference>
<keyword evidence="10" id="KW-1185">Reference proteome</keyword>
<dbReference type="PANTHER" id="PTHR33529">
    <property type="entry name" value="SLR0882 PROTEIN-RELATED"/>
    <property type="match status" value="1"/>
</dbReference>
<comment type="caution">
    <text evidence="7">The sequence shown here is derived from an EMBL/GenBank/DDBJ whole genome shotgun (WGS) entry which is preliminary data.</text>
</comment>
<evidence type="ECO:0000256" key="6">
    <source>
        <dbReference type="SAM" id="Phobius"/>
    </source>
</evidence>
<feature type="transmembrane region" description="Helical" evidence="6">
    <location>
        <begin position="287"/>
        <end position="306"/>
    </location>
</feature>
<feature type="transmembrane region" description="Helical" evidence="6">
    <location>
        <begin position="12"/>
        <end position="33"/>
    </location>
</feature>
<evidence type="ECO:0000256" key="2">
    <source>
        <dbReference type="ARBA" id="ARBA00022475"/>
    </source>
</evidence>
<feature type="transmembrane region" description="Helical" evidence="6">
    <location>
        <begin position="345"/>
        <end position="368"/>
    </location>
</feature>
<evidence type="ECO:0000313" key="7">
    <source>
        <dbReference type="EMBL" id="GEQ98432.1"/>
    </source>
</evidence>
<accession>A0A5A7MX05</accession>
<feature type="transmembrane region" description="Helical" evidence="6">
    <location>
        <begin position="104"/>
        <end position="125"/>
    </location>
</feature>
<gene>
    <name evidence="7" type="ORF">JCM17844_20690</name>
    <name evidence="8" type="ORF">JCM17845_10000</name>
</gene>
<evidence type="ECO:0000256" key="1">
    <source>
        <dbReference type="ARBA" id="ARBA00004651"/>
    </source>
</evidence>
<sequence>MAPLLSRIDIYILRKAAVPLLSTVVITAALLLLERMLRLFDFVVNENGPIDIVWQMLAHLVPHYMGMAIPVGLFLGALLAFRGLSLSSELDGMMASGAGLTRLIRPIMILAFFLSIVEFGLLGYLQPYSRYEYRQLDFELRSGALGASIDVGDFVTLSDGLLLRVGSTRDGGRELLDIFLKRNVGTAEEISATAKRGAFYATDNDQTVLLRLFDGRLIDFDTDKIKPRVLSFEAQDIVINLPAVEEFRRRGGEELETTLTELHQALNGGESDPVMLARFRSSYHWRIVNILTLLVIPFVAVPLGLANKRTGAAGGLVAGLAGLIVFNELLEAGERKVAFDGTSPLMALWVLLFLYAAIGAVLFATSVLRPGRGVAGAIDRVVDFVVMPLRVLVRMLKGDGT</sequence>
<dbReference type="Proteomes" id="UP000325187">
    <property type="component" value="Unassembled WGS sequence"/>
</dbReference>
<evidence type="ECO:0000313" key="8">
    <source>
        <dbReference type="EMBL" id="GER00377.1"/>
    </source>
</evidence>
<reference evidence="9 10" key="1">
    <citation type="submission" date="2019-09" db="EMBL/GenBank/DDBJ databases">
        <title>NBRP : Genome information of microbial organism related human and environment.</title>
        <authorList>
            <person name="Hattori M."/>
            <person name="Oshima K."/>
            <person name="Inaba H."/>
            <person name="Suda W."/>
            <person name="Sakamoto M."/>
            <person name="Iino T."/>
            <person name="Kitahara M."/>
            <person name="Oshida Y."/>
            <person name="Iida T."/>
            <person name="Kudo T."/>
            <person name="Itoh T."/>
            <person name="Ohkuma M."/>
        </authorList>
    </citation>
    <scope>NUCLEOTIDE SEQUENCE [LARGE SCALE GENOMIC DNA]</scope>
    <source>
        <strain evidence="7 9">Hi-2</strain>
        <strain evidence="8 10">Mie-1</strain>
    </source>
</reference>
<dbReference type="GO" id="GO:0015920">
    <property type="term" value="P:lipopolysaccharide transport"/>
    <property type="evidence" value="ECO:0007669"/>
    <property type="project" value="TreeGrafter"/>
</dbReference>
<dbReference type="Proteomes" id="UP000322084">
    <property type="component" value="Unassembled WGS sequence"/>
</dbReference>
<keyword evidence="3 6" id="KW-0812">Transmembrane</keyword>
<dbReference type="PANTHER" id="PTHR33529:SF2">
    <property type="entry name" value="LIPOPOLYSACCHARIDE EXPORT SYSTEM PERMEASE PROTEIN LPTG"/>
    <property type="match status" value="1"/>
</dbReference>
<dbReference type="GO" id="GO:0043190">
    <property type="term" value="C:ATP-binding cassette (ABC) transporter complex"/>
    <property type="evidence" value="ECO:0007669"/>
    <property type="project" value="TreeGrafter"/>
</dbReference>
<dbReference type="Pfam" id="PF03739">
    <property type="entry name" value="LptF_LptG"/>
    <property type="match status" value="1"/>
</dbReference>
<evidence type="ECO:0000256" key="3">
    <source>
        <dbReference type="ARBA" id="ARBA00022692"/>
    </source>
</evidence>
<evidence type="ECO:0000313" key="10">
    <source>
        <dbReference type="Proteomes" id="UP000325187"/>
    </source>
</evidence>
<dbReference type="EMBL" id="BKCM01000004">
    <property type="protein sequence ID" value="GER00377.1"/>
    <property type="molecule type" value="Genomic_DNA"/>
</dbReference>
<dbReference type="AlphaFoldDB" id="A0A5A7MQV6"/>
<evidence type="ECO:0000256" key="4">
    <source>
        <dbReference type="ARBA" id="ARBA00022989"/>
    </source>
</evidence>
<keyword evidence="4 6" id="KW-1133">Transmembrane helix</keyword>